<feature type="transmembrane region" description="Helical" evidence="1">
    <location>
        <begin position="30"/>
        <end position="53"/>
    </location>
</feature>
<dbReference type="Gene3D" id="3.30.70.270">
    <property type="match status" value="1"/>
</dbReference>
<keyword evidence="1" id="KW-1133">Transmembrane helix</keyword>
<dbReference type="InterPro" id="IPR029787">
    <property type="entry name" value="Nucleotide_cyclase"/>
</dbReference>
<keyword evidence="1" id="KW-0812">Transmembrane</keyword>
<dbReference type="OrthoDB" id="9759607at2"/>
<evidence type="ECO:0000256" key="1">
    <source>
        <dbReference type="SAM" id="Phobius"/>
    </source>
</evidence>
<dbReference type="Proteomes" id="UP000298246">
    <property type="component" value="Unassembled WGS sequence"/>
</dbReference>
<dbReference type="EMBL" id="MYFO01000020">
    <property type="protein sequence ID" value="TFE86195.1"/>
    <property type="molecule type" value="Genomic_DNA"/>
</dbReference>
<feature type="transmembrane region" description="Helical" evidence="1">
    <location>
        <begin position="60"/>
        <end position="79"/>
    </location>
</feature>
<comment type="caution">
    <text evidence="3">The sequence shown here is derived from an EMBL/GenBank/DDBJ whole genome shotgun (WGS) entry which is preliminary data.</text>
</comment>
<proteinExistence type="predicted"/>
<dbReference type="SMART" id="SM00267">
    <property type="entry name" value="GGDEF"/>
    <property type="match status" value="1"/>
</dbReference>
<keyword evidence="1" id="KW-0472">Membrane</keyword>
<dbReference type="AlphaFoldDB" id="A0A4Y8PY24"/>
<dbReference type="InterPro" id="IPR000160">
    <property type="entry name" value="GGDEF_dom"/>
</dbReference>
<dbReference type="PANTHER" id="PTHR45138:SF9">
    <property type="entry name" value="DIGUANYLATE CYCLASE DGCM-RELATED"/>
    <property type="match status" value="1"/>
</dbReference>
<dbReference type="CDD" id="cd01949">
    <property type="entry name" value="GGDEF"/>
    <property type="match status" value="1"/>
</dbReference>
<dbReference type="SUPFAM" id="SSF55073">
    <property type="entry name" value="Nucleotide cyclase"/>
    <property type="match status" value="1"/>
</dbReference>
<dbReference type="PROSITE" id="PS50887">
    <property type="entry name" value="GGDEF"/>
    <property type="match status" value="1"/>
</dbReference>
<gene>
    <name evidence="3" type="ORF">B5M42_15230</name>
</gene>
<dbReference type="FunFam" id="3.30.70.270:FF:000001">
    <property type="entry name" value="Diguanylate cyclase domain protein"/>
    <property type="match status" value="1"/>
</dbReference>
<feature type="domain" description="GGDEF" evidence="2">
    <location>
        <begin position="244"/>
        <end position="375"/>
    </location>
</feature>
<organism evidence="3 4">
    <name type="scientific">Paenibacillus athensensis</name>
    <dbReference type="NCBI Taxonomy" id="1967502"/>
    <lineage>
        <taxon>Bacteria</taxon>
        <taxon>Bacillati</taxon>
        <taxon>Bacillota</taxon>
        <taxon>Bacilli</taxon>
        <taxon>Bacillales</taxon>
        <taxon>Paenibacillaceae</taxon>
        <taxon>Paenibacillus</taxon>
    </lineage>
</organism>
<dbReference type="InterPro" id="IPR050469">
    <property type="entry name" value="Diguanylate_Cyclase"/>
</dbReference>
<reference evidence="3 4" key="1">
    <citation type="submission" date="2017-03" db="EMBL/GenBank/DDBJ databases">
        <title>Isolation of Levoglucosan Utilizing Bacteria.</title>
        <authorList>
            <person name="Arya A.S."/>
        </authorList>
    </citation>
    <scope>NUCLEOTIDE SEQUENCE [LARGE SCALE GENOMIC DNA]</scope>
    <source>
        <strain evidence="3 4">MEC069</strain>
    </source>
</reference>
<dbReference type="GO" id="GO:0052621">
    <property type="term" value="F:diguanylate cyclase activity"/>
    <property type="evidence" value="ECO:0007669"/>
    <property type="project" value="TreeGrafter"/>
</dbReference>
<sequence>MPDARTGDRLMRNKNSMDSISYWYRKILNAYWIVLLVAVVAEIAALIVTVEVYPQYLRFYLIHISGIPTLLMLVIMLVNEAFYRYLRVEQPAVIIGTGVAFACILIAANPLVPCVKSILMLPMVIALFFFDRKILLLTLLANLTALGLLYTLNDALRFNTSLYDLLANVFILCGGYFVERGIVSRGVALVNHLTKTIQSEQELLVKTVVMDKLSKTDALTELYNHKTFHEYLDKLVEHNAESPFPLHLAVMDIDNFKTINDTWGHAVGDIVLRRVAQQISELISPSEIIARYGGEEFALIFTEKPLEEAFATVEKIRLAIHGIAHPEMDGRQVSVSIGLTSYVQGQSKSDLFAESDALLYTAKRCGKNQTKMQRKP</sequence>
<dbReference type="InterPro" id="IPR043128">
    <property type="entry name" value="Rev_trsase/Diguanyl_cyclase"/>
</dbReference>
<feature type="transmembrane region" description="Helical" evidence="1">
    <location>
        <begin position="134"/>
        <end position="152"/>
    </location>
</feature>
<dbReference type="NCBIfam" id="TIGR00254">
    <property type="entry name" value="GGDEF"/>
    <property type="match status" value="1"/>
</dbReference>
<dbReference type="Pfam" id="PF00990">
    <property type="entry name" value="GGDEF"/>
    <property type="match status" value="1"/>
</dbReference>
<evidence type="ECO:0000313" key="3">
    <source>
        <dbReference type="EMBL" id="TFE86195.1"/>
    </source>
</evidence>
<name>A0A4Y8PY24_9BACL</name>
<evidence type="ECO:0000313" key="4">
    <source>
        <dbReference type="Proteomes" id="UP000298246"/>
    </source>
</evidence>
<feature type="transmembrane region" description="Helical" evidence="1">
    <location>
        <begin position="91"/>
        <end position="113"/>
    </location>
</feature>
<keyword evidence="4" id="KW-1185">Reference proteome</keyword>
<evidence type="ECO:0000259" key="2">
    <source>
        <dbReference type="PROSITE" id="PS50887"/>
    </source>
</evidence>
<accession>A0A4Y8PY24</accession>
<protein>
    <recommendedName>
        <fullName evidence="2">GGDEF domain-containing protein</fullName>
    </recommendedName>
</protein>
<dbReference type="PANTHER" id="PTHR45138">
    <property type="entry name" value="REGULATORY COMPONENTS OF SENSORY TRANSDUCTION SYSTEM"/>
    <property type="match status" value="1"/>
</dbReference>